<comment type="caution">
    <text evidence="4">The sequence shown here is derived from an EMBL/GenBank/DDBJ whole genome shotgun (WGS) entry which is preliminary data.</text>
</comment>
<organism evidence="4 5">
    <name type="scientific">Lichenibacterium minor</name>
    <dbReference type="NCBI Taxonomy" id="2316528"/>
    <lineage>
        <taxon>Bacteria</taxon>
        <taxon>Pseudomonadati</taxon>
        <taxon>Pseudomonadota</taxon>
        <taxon>Alphaproteobacteria</taxon>
        <taxon>Hyphomicrobiales</taxon>
        <taxon>Lichenihabitantaceae</taxon>
        <taxon>Lichenibacterium</taxon>
    </lineage>
</organism>
<evidence type="ECO:0000259" key="3">
    <source>
        <dbReference type="Pfam" id="PF13406"/>
    </source>
</evidence>
<feature type="compositionally biased region" description="Low complexity" evidence="1">
    <location>
        <begin position="1"/>
        <end position="19"/>
    </location>
</feature>
<dbReference type="Gene3D" id="1.10.8.350">
    <property type="entry name" value="Bacterial muramidase"/>
    <property type="match status" value="1"/>
</dbReference>
<dbReference type="InterPro" id="IPR011970">
    <property type="entry name" value="MltB_2"/>
</dbReference>
<dbReference type="SUPFAM" id="SSF53955">
    <property type="entry name" value="Lysozyme-like"/>
    <property type="match status" value="1"/>
</dbReference>
<dbReference type="Pfam" id="PF13406">
    <property type="entry name" value="SLT_2"/>
    <property type="match status" value="1"/>
</dbReference>
<feature type="domain" description="Transglycosylase SLT" evidence="3">
    <location>
        <begin position="164"/>
        <end position="449"/>
    </location>
</feature>
<dbReference type="AlphaFoldDB" id="A0A4Q2U7E0"/>
<dbReference type="Gene3D" id="1.10.530.10">
    <property type="match status" value="1"/>
</dbReference>
<evidence type="ECO:0000259" key="2">
    <source>
        <dbReference type="Pfam" id="PF01471"/>
    </source>
</evidence>
<feature type="domain" description="Peptidoglycan binding-like" evidence="2">
    <location>
        <begin position="469"/>
        <end position="524"/>
    </location>
</feature>
<dbReference type="Pfam" id="PF01471">
    <property type="entry name" value="PG_binding_1"/>
    <property type="match status" value="1"/>
</dbReference>
<reference evidence="4 5" key="1">
    <citation type="submission" date="2018-12" db="EMBL/GenBank/DDBJ databases">
        <authorList>
            <person name="Grouzdev D.S."/>
            <person name="Krutkina M.S."/>
        </authorList>
    </citation>
    <scope>NUCLEOTIDE SEQUENCE [LARGE SCALE GENOMIC DNA]</scope>
    <source>
        <strain evidence="4 5">RmlP026</strain>
    </source>
</reference>
<dbReference type="GO" id="GO:0009253">
    <property type="term" value="P:peptidoglycan catabolic process"/>
    <property type="evidence" value="ECO:0007669"/>
    <property type="project" value="TreeGrafter"/>
</dbReference>
<feature type="region of interest" description="Disordered" evidence="1">
    <location>
        <begin position="1"/>
        <end position="35"/>
    </location>
</feature>
<feature type="region of interest" description="Disordered" evidence="1">
    <location>
        <begin position="58"/>
        <end position="89"/>
    </location>
</feature>
<dbReference type="InterPro" id="IPR002477">
    <property type="entry name" value="Peptidoglycan-bd-like"/>
</dbReference>
<dbReference type="InterPro" id="IPR023346">
    <property type="entry name" value="Lysozyme-like_dom_sf"/>
</dbReference>
<dbReference type="EMBL" id="QYBB01000007">
    <property type="protein sequence ID" value="RYC32350.1"/>
    <property type="molecule type" value="Genomic_DNA"/>
</dbReference>
<protein>
    <submittedName>
        <fullName evidence="4">Lytic murein transglycosylase</fullName>
    </submittedName>
</protein>
<reference evidence="4 5" key="2">
    <citation type="submission" date="2019-02" db="EMBL/GenBank/DDBJ databases">
        <title>'Lichenibacterium ramalinii' gen. nov. sp. nov., 'Lichenibacterium minor' gen. nov. sp. nov.</title>
        <authorList>
            <person name="Pankratov T."/>
        </authorList>
    </citation>
    <scope>NUCLEOTIDE SEQUENCE [LARGE SCALE GENOMIC DNA]</scope>
    <source>
        <strain evidence="4 5">RmlP026</strain>
    </source>
</reference>
<dbReference type="InterPro" id="IPR036365">
    <property type="entry name" value="PGBD-like_sf"/>
</dbReference>
<dbReference type="NCBIfam" id="TIGR02283">
    <property type="entry name" value="MltB_2"/>
    <property type="match status" value="1"/>
</dbReference>
<evidence type="ECO:0000256" key="1">
    <source>
        <dbReference type="SAM" id="MobiDB-lite"/>
    </source>
</evidence>
<dbReference type="GO" id="GO:0008933">
    <property type="term" value="F:peptidoglycan lytic transglycosylase activity"/>
    <property type="evidence" value="ECO:0007669"/>
    <property type="project" value="TreeGrafter"/>
</dbReference>
<dbReference type="OrthoDB" id="9808544at2"/>
<dbReference type="InterPro" id="IPR043426">
    <property type="entry name" value="MltB-like"/>
</dbReference>
<proteinExistence type="predicted"/>
<dbReference type="PANTHER" id="PTHR30163:SF8">
    <property type="entry name" value="LYTIC MUREIN TRANSGLYCOSYLASE"/>
    <property type="match status" value="1"/>
</dbReference>
<accession>A0A4Q2U7E0</accession>
<evidence type="ECO:0000313" key="5">
    <source>
        <dbReference type="Proteomes" id="UP000290759"/>
    </source>
</evidence>
<dbReference type="CDD" id="cd13399">
    <property type="entry name" value="Slt35-like"/>
    <property type="match status" value="1"/>
</dbReference>
<dbReference type="Proteomes" id="UP000290759">
    <property type="component" value="Unassembled WGS sequence"/>
</dbReference>
<sequence>MARTCSTSESGTAAASGDSHGSSPPLRGKPGFAGPGDRGIATLTILVLGTVATVVPALAGRGPTSRPRRFGGPPAPTPYRGAGSGGQSVVFREAPGGPGAACDGCPAARNALSCRERGGGRGGIVGIRDWRGLASGTAMAILAAASASAAEPAPQPPSPAALAAFVATLKPAADARGISPATFDAAFAGVTPDPAVAALTRRQAELNKPTGAYLAAAVTAVRVAEGASLLSRWHDDLAAIERRFGVPGAVLVAIWGLETNYGAAPGSKDVVRSMATLGAMGFRPDLYRDELLAALDILQRGEAPRDALRGSWAGAMGQPQFMPSSFLKYAVDWRGDGRRDIWGDPPDALASIADFLHEQGWTPGLPWGFEVRLPPGFDIGAAARAPFPAWAARGVARVDGGVLPEDGTGILYFPAGAPGPAFLVTTNFSVIKTYNSSDSYVLAVGTLADRMDGGPAVSAAWPTAAPIGRDDRIALQARMAALGLPVDDRTGRISLMLRDAIRDAQKRVGLVPDGNPTAALVRALAR</sequence>
<name>A0A4Q2U7E0_9HYPH</name>
<dbReference type="SUPFAM" id="SSF47090">
    <property type="entry name" value="PGBD-like"/>
    <property type="match status" value="1"/>
</dbReference>
<keyword evidence="5" id="KW-1185">Reference proteome</keyword>
<dbReference type="PANTHER" id="PTHR30163">
    <property type="entry name" value="MEMBRANE-BOUND LYTIC MUREIN TRANSGLYCOSYLASE B"/>
    <property type="match status" value="1"/>
</dbReference>
<gene>
    <name evidence="4" type="ORF">D3273_08110</name>
</gene>
<dbReference type="InterPro" id="IPR031304">
    <property type="entry name" value="SLT_2"/>
</dbReference>
<evidence type="ECO:0000313" key="4">
    <source>
        <dbReference type="EMBL" id="RYC32350.1"/>
    </source>
</evidence>